<reference evidence="2" key="1">
    <citation type="submission" date="2017-01" db="EMBL/GenBank/DDBJ databases">
        <authorList>
            <person name="Wang Y."/>
            <person name="White M."/>
            <person name="Kvist S."/>
            <person name="Moncalvo J.-M."/>
        </authorList>
    </citation>
    <scope>NUCLEOTIDE SEQUENCE [LARGE SCALE GENOMIC DNA]</scope>
    <source>
        <strain evidence="2">COL-18-3</strain>
    </source>
</reference>
<evidence type="ECO:0000313" key="1">
    <source>
        <dbReference type="EMBL" id="OMH81270.1"/>
    </source>
</evidence>
<accession>A0A1R1PJW8</accession>
<proteinExistence type="predicted"/>
<comment type="caution">
    <text evidence="1">The sequence shown here is derived from an EMBL/GenBank/DDBJ whole genome shotgun (WGS) entry which is preliminary data.</text>
</comment>
<organism evidence="1 2">
    <name type="scientific">Zancudomyces culisetae</name>
    <name type="common">Gut fungus</name>
    <name type="synonym">Smittium culisetae</name>
    <dbReference type="NCBI Taxonomy" id="1213189"/>
    <lineage>
        <taxon>Eukaryota</taxon>
        <taxon>Fungi</taxon>
        <taxon>Fungi incertae sedis</taxon>
        <taxon>Zoopagomycota</taxon>
        <taxon>Kickxellomycotina</taxon>
        <taxon>Harpellomycetes</taxon>
        <taxon>Harpellales</taxon>
        <taxon>Legeriomycetaceae</taxon>
        <taxon>Zancudomyces</taxon>
    </lineage>
</organism>
<evidence type="ECO:0000313" key="2">
    <source>
        <dbReference type="Proteomes" id="UP000188320"/>
    </source>
</evidence>
<name>A0A1R1PJW8_ZANCU</name>
<dbReference type="Proteomes" id="UP000188320">
    <property type="component" value="Unassembled WGS sequence"/>
</dbReference>
<protein>
    <submittedName>
        <fullName evidence="1">Uncharacterized protein</fullName>
    </submittedName>
</protein>
<sequence>MAARRTASVTSFFKHPTVSRIYSFAFTPSGIVYSNTNPPAKSYCFFAKSLSCVLTTCLGGEVLFEKGSVGGEQPVPVVVATFEISWNAPSPPTLNSSTPVSWIGMNTVLYVFCRSPIGVTKLAV</sequence>
<keyword evidence="2" id="KW-1185">Reference proteome</keyword>
<dbReference type="AlphaFoldDB" id="A0A1R1PJW8"/>
<gene>
    <name evidence="1" type="ORF">AX774_g5285</name>
</gene>
<dbReference type="EMBL" id="LSSK01000940">
    <property type="protein sequence ID" value="OMH81270.1"/>
    <property type="molecule type" value="Genomic_DNA"/>
</dbReference>